<dbReference type="HOGENOM" id="CLU_1678066_0_0_1"/>
<dbReference type="PROSITE" id="PS50097">
    <property type="entry name" value="BTB"/>
    <property type="match status" value="1"/>
</dbReference>
<dbReference type="SUPFAM" id="SSF54695">
    <property type="entry name" value="POZ domain"/>
    <property type="match status" value="1"/>
</dbReference>
<dbReference type="PANTHER" id="PTHR47843:SF5">
    <property type="entry name" value="BTB_POZ DOMAIN PROTEIN"/>
    <property type="match status" value="1"/>
</dbReference>
<name>S3CWC8_GLAL2</name>
<sequence>MTSSTLAPGVLAKLYETRKYSDFILVCHGKEIPVHKSVVCTRSPVMAAACDGGFDLKTVERMIEFMYTDNYEDGHKAFTEDLGCTTPKTPESFMEMADKLLLNANMNVIGNYYDIPELRKLAVKTYEFVSPHISAYAFQSFSPRSMTARSMMIFVRP</sequence>
<keyword evidence="3" id="KW-1185">Reference proteome</keyword>
<dbReference type="InterPro" id="IPR011333">
    <property type="entry name" value="SKP1/BTB/POZ_sf"/>
</dbReference>
<dbReference type="Gene3D" id="3.30.710.10">
    <property type="entry name" value="Potassium Channel Kv1.1, Chain A"/>
    <property type="match status" value="1"/>
</dbReference>
<dbReference type="KEGG" id="glz:GLAREA_01100"/>
<feature type="domain" description="BTB" evidence="1">
    <location>
        <begin position="21"/>
        <end position="75"/>
    </location>
</feature>
<evidence type="ECO:0000313" key="3">
    <source>
        <dbReference type="Proteomes" id="UP000016922"/>
    </source>
</evidence>
<dbReference type="Proteomes" id="UP000016922">
    <property type="component" value="Unassembled WGS sequence"/>
</dbReference>
<proteinExistence type="predicted"/>
<protein>
    <submittedName>
        <fullName evidence="2">POZ</fullName>
    </submittedName>
</protein>
<dbReference type="STRING" id="1116229.S3CWC8"/>
<dbReference type="Pfam" id="PF00651">
    <property type="entry name" value="BTB"/>
    <property type="match status" value="1"/>
</dbReference>
<dbReference type="AlphaFoldDB" id="S3CWC8"/>
<dbReference type="GeneID" id="19460158"/>
<reference evidence="2 3" key="1">
    <citation type="journal article" date="2013" name="BMC Genomics">
        <title>Genomics-driven discovery of the pneumocandin biosynthetic gene cluster in the fungus Glarea lozoyensis.</title>
        <authorList>
            <person name="Chen L."/>
            <person name="Yue Q."/>
            <person name="Zhang X."/>
            <person name="Xiang M."/>
            <person name="Wang C."/>
            <person name="Li S."/>
            <person name="Che Y."/>
            <person name="Ortiz-Lopez F.J."/>
            <person name="Bills G.F."/>
            <person name="Liu X."/>
            <person name="An Z."/>
        </authorList>
    </citation>
    <scope>NUCLEOTIDE SEQUENCE [LARGE SCALE GENOMIC DNA]</scope>
    <source>
        <strain evidence="3">ATCC 20868 / MF5171</strain>
    </source>
</reference>
<dbReference type="PANTHER" id="PTHR47843">
    <property type="entry name" value="BTB DOMAIN-CONTAINING PROTEIN-RELATED"/>
    <property type="match status" value="1"/>
</dbReference>
<dbReference type="OrthoDB" id="6359816at2759"/>
<evidence type="ECO:0000313" key="2">
    <source>
        <dbReference type="EMBL" id="EPE29940.1"/>
    </source>
</evidence>
<accession>S3CWC8</accession>
<dbReference type="EMBL" id="KE145367">
    <property type="protein sequence ID" value="EPE29940.1"/>
    <property type="molecule type" value="Genomic_DNA"/>
</dbReference>
<dbReference type="InterPro" id="IPR000210">
    <property type="entry name" value="BTB/POZ_dom"/>
</dbReference>
<dbReference type="CDD" id="cd18186">
    <property type="entry name" value="BTB_POZ_ZBTB_KLHL-like"/>
    <property type="match status" value="1"/>
</dbReference>
<evidence type="ECO:0000259" key="1">
    <source>
        <dbReference type="PROSITE" id="PS50097"/>
    </source>
</evidence>
<gene>
    <name evidence="2" type="ORF">GLAREA_01100</name>
</gene>
<dbReference type="RefSeq" id="XP_008084049.1">
    <property type="nucleotide sequence ID" value="XM_008085858.1"/>
</dbReference>
<organism evidence="2 3">
    <name type="scientific">Glarea lozoyensis (strain ATCC 20868 / MF5171)</name>
    <dbReference type="NCBI Taxonomy" id="1116229"/>
    <lineage>
        <taxon>Eukaryota</taxon>
        <taxon>Fungi</taxon>
        <taxon>Dikarya</taxon>
        <taxon>Ascomycota</taxon>
        <taxon>Pezizomycotina</taxon>
        <taxon>Leotiomycetes</taxon>
        <taxon>Helotiales</taxon>
        <taxon>Helotiaceae</taxon>
        <taxon>Glarea</taxon>
    </lineage>
</organism>